<dbReference type="EMBL" id="JALLBG020000078">
    <property type="protein sequence ID" value="KAL3767054.1"/>
    <property type="molecule type" value="Genomic_DNA"/>
</dbReference>
<evidence type="ECO:0000313" key="5">
    <source>
        <dbReference type="Proteomes" id="UP001530293"/>
    </source>
</evidence>
<dbReference type="InterPro" id="IPR013154">
    <property type="entry name" value="ADH-like_N"/>
</dbReference>
<feature type="domain" description="Enoyl reductase (ER)" evidence="3">
    <location>
        <begin position="10"/>
        <end position="343"/>
    </location>
</feature>
<evidence type="ECO:0000259" key="3">
    <source>
        <dbReference type="SMART" id="SM00829"/>
    </source>
</evidence>
<organism evidence="4 5">
    <name type="scientific">Discostella pseudostelligera</name>
    <dbReference type="NCBI Taxonomy" id="259834"/>
    <lineage>
        <taxon>Eukaryota</taxon>
        <taxon>Sar</taxon>
        <taxon>Stramenopiles</taxon>
        <taxon>Ochrophyta</taxon>
        <taxon>Bacillariophyta</taxon>
        <taxon>Coscinodiscophyceae</taxon>
        <taxon>Thalassiosirophycidae</taxon>
        <taxon>Stephanodiscales</taxon>
        <taxon>Stephanodiscaceae</taxon>
        <taxon>Discostella</taxon>
    </lineage>
</organism>
<dbReference type="Gene3D" id="3.90.180.10">
    <property type="entry name" value="Medium-chain alcohol dehydrogenases, catalytic domain"/>
    <property type="match status" value="1"/>
</dbReference>
<sequence>MKAVIVESTGGVDALVFKSKYPIPCLVVPAGHALVRNEFAGLNLIDTYHRSGLYPRECPFVMGQEGGGRIAKLSDDENSNLDFKVGDRVAYGSFGSYAEFTIVSIDKLVPVPDDLDMSTAVACVIQGMTAHYLSTSVGAGIAKPGDWVLVYGVGSGTGQWTAQMFNLQGYRVIGITSRVKILDFDSTEAAASEFGCEKLIVLDNIPGKSYSDYNSIDIASEVMNITMGGGCKLVIDGIGKSTYEISLKCLSTRGLFVSFGNASGAVPAFPVINLLPKSAYMTRPKLNDYVASRVELLARANEIFQWVRNGDLKIKVELELRLEDVAYGHTLLEDGKTKGKVLYKIN</sequence>
<dbReference type="SUPFAM" id="SSF50129">
    <property type="entry name" value="GroES-like"/>
    <property type="match status" value="1"/>
</dbReference>
<dbReference type="PANTHER" id="PTHR48106:SF13">
    <property type="entry name" value="QUINONE OXIDOREDUCTASE-RELATED"/>
    <property type="match status" value="1"/>
</dbReference>
<gene>
    <name evidence="4" type="ORF">ACHAWU_004552</name>
</gene>
<evidence type="ECO:0000256" key="1">
    <source>
        <dbReference type="ARBA" id="ARBA00022857"/>
    </source>
</evidence>
<keyword evidence="5" id="KW-1185">Reference proteome</keyword>
<dbReference type="Pfam" id="PF08240">
    <property type="entry name" value="ADH_N"/>
    <property type="match status" value="1"/>
</dbReference>
<dbReference type="SUPFAM" id="SSF51735">
    <property type="entry name" value="NAD(P)-binding Rossmann-fold domains"/>
    <property type="match status" value="1"/>
</dbReference>
<dbReference type="PANTHER" id="PTHR48106">
    <property type="entry name" value="QUINONE OXIDOREDUCTASE PIG3-RELATED"/>
    <property type="match status" value="1"/>
</dbReference>
<dbReference type="Pfam" id="PF13602">
    <property type="entry name" value="ADH_zinc_N_2"/>
    <property type="match status" value="1"/>
</dbReference>
<accession>A0ABD3MV21</accession>
<dbReference type="InterPro" id="IPR020843">
    <property type="entry name" value="ER"/>
</dbReference>
<comment type="caution">
    <text evidence="4">The sequence shown here is derived from an EMBL/GenBank/DDBJ whole genome shotgun (WGS) entry which is preliminary data.</text>
</comment>
<dbReference type="InterPro" id="IPR047618">
    <property type="entry name" value="QOR-like"/>
</dbReference>
<proteinExistence type="predicted"/>
<name>A0ABD3MV21_9STRA</name>
<keyword evidence="2" id="KW-0560">Oxidoreductase</keyword>
<evidence type="ECO:0000313" key="4">
    <source>
        <dbReference type="EMBL" id="KAL3767054.1"/>
    </source>
</evidence>
<dbReference type="CDD" id="cd05286">
    <property type="entry name" value="QOR2"/>
    <property type="match status" value="1"/>
</dbReference>
<dbReference type="Gene3D" id="3.40.50.720">
    <property type="entry name" value="NAD(P)-binding Rossmann-like Domain"/>
    <property type="match status" value="1"/>
</dbReference>
<dbReference type="GO" id="GO:0016491">
    <property type="term" value="F:oxidoreductase activity"/>
    <property type="evidence" value="ECO:0007669"/>
    <property type="project" value="UniProtKB-KW"/>
</dbReference>
<protein>
    <recommendedName>
        <fullName evidence="3">Enoyl reductase (ER) domain-containing protein</fullName>
    </recommendedName>
</protein>
<reference evidence="4 5" key="1">
    <citation type="submission" date="2024-10" db="EMBL/GenBank/DDBJ databases">
        <title>Updated reference genomes for cyclostephanoid diatoms.</title>
        <authorList>
            <person name="Roberts W.R."/>
            <person name="Alverson A.J."/>
        </authorList>
    </citation>
    <scope>NUCLEOTIDE SEQUENCE [LARGE SCALE GENOMIC DNA]</scope>
    <source>
        <strain evidence="4 5">AJA232-27</strain>
    </source>
</reference>
<dbReference type="InterPro" id="IPR011032">
    <property type="entry name" value="GroES-like_sf"/>
</dbReference>
<evidence type="ECO:0000256" key="2">
    <source>
        <dbReference type="ARBA" id="ARBA00023002"/>
    </source>
</evidence>
<keyword evidence="1" id="KW-0521">NADP</keyword>
<dbReference type="AlphaFoldDB" id="A0ABD3MV21"/>
<dbReference type="SMART" id="SM00829">
    <property type="entry name" value="PKS_ER"/>
    <property type="match status" value="1"/>
</dbReference>
<dbReference type="InterPro" id="IPR036291">
    <property type="entry name" value="NAD(P)-bd_dom_sf"/>
</dbReference>
<dbReference type="Proteomes" id="UP001530293">
    <property type="component" value="Unassembled WGS sequence"/>
</dbReference>